<evidence type="ECO:0000313" key="2">
    <source>
        <dbReference type="Proteomes" id="UP001056120"/>
    </source>
</evidence>
<gene>
    <name evidence="1" type="ORF">L1987_46160</name>
</gene>
<reference evidence="2" key="1">
    <citation type="journal article" date="2022" name="Mol. Ecol. Resour.">
        <title>The genomes of chicory, endive, great burdock and yacon provide insights into Asteraceae palaeo-polyploidization history and plant inulin production.</title>
        <authorList>
            <person name="Fan W."/>
            <person name="Wang S."/>
            <person name="Wang H."/>
            <person name="Wang A."/>
            <person name="Jiang F."/>
            <person name="Liu H."/>
            <person name="Zhao H."/>
            <person name="Xu D."/>
            <person name="Zhang Y."/>
        </authorList>
    </citation>
    <scope>NUCLEOTIDE SEQUENCE [LARGE SCALE GENOMIC DNA]</scope>
    <source>
        <strain evidence="2">cv. Yunnan</strain>
    </source>
</reference>
<dbReference type="EMBL" id="CM042032">
    <property type="protein sequence ID" value="KAI3776381.1"/>
    <property type="molecule type" value="Genomic_DNA"/>
</dbReference>
<protein>
    <submittedName>
        <fullName evidence="1">Uncharacterized protein</fullName>
    </submittedName>
</protein>
<sequence length="363" mass="42143">MLTQFSEAETDTDKGKNTSSYKEIGDDKNDVNKGDKSREDYDVSKKGCQTVKPDVHGDGTTEVNVCKHEDLMDVEIFDQIRQRPSRNIKLPDVLRSPFVRKKVSLVLKRSKIEDNTVDIIFAAFRDEWNYMFQTKDGATVPRISFETLYLGIDVQISVLKSWSLVLNSEEQYRNRTDPLRLFCSCNMLAHEDFDSTVRETRQVMIFSKNIHSMLKDVGRESLIGIELLFIPILHSKHYYVMCFHLKKAQIDVIDNLVSNADFNATCTYLPQVMQSTLCNYLSITSHPIADELRRCEPKRISLPWRIVNNSVDCGVFVMHHMETYKEVNLHKDDVESEVREYVYKKKLKGNAFERIKERVSKAF</sequence>
<name>A0ACB9G006_9ASTR</name>
<evidence type="ECO:0000313" key="1">
    <source>
        <dbReference type="EMBL" id="KAI3776381.1"/>
    </source>
</evidence>
<dbReference type="Proteomes" id="UP001056120">
    <property type="component" value="Linkage Group LG15"/>
</dbReference>
<reference evidence="1 2" key="2">
    <citation type="journal article" date="2022" name="Mol. Ecol. Resour.">
        <title>The genomes of chicory, endive, great burdock and yacon provide insights into Asteraceae paleo-polyploidization history and plant inulin production.</title>
        <authorList>
            <person name="Fan W."/>
            <person name="Wang S."/>
            <person name="Wang H."/>
            <person name="Wang A."/>
            <person name="Jiang F."/>
            <person name="Liu H."/>
            <person name="Zhao H."/>
            <person name="Xu D."/>
            <person name="Zhang Y."/>
        </authorList>
    </citation>
    <scope>NUCLEOTIDE SEQUENCE [LARGE SCALE GENOMIC DNA]</scope>
    <source>
        <strain evidence="2">cv. Yunnan</strain>
        <tissue evidence="1">Leaves</tissue>
    </source>
</reference>
<organism evidence="1 2">
    <name type="scientific">Smallanthus sonchifolius</name>
    <dbReference type="NCBI Taxonomy" id="185202"/>
    <lineage>
        <taxon>Eukaryota</taxon>
        <taxon>Viridiplantae</taxon>
        <taxon>Streptophyta</taxon>
        <taxon>Embryophyta</taxon>
        <taxon>Tracheophyta</taxon>
        <taxon>Spermatophyta</taxon>
        <taxon>Magnoliopsida</taxon>
        <taxon>eudicotyledons</taxon>
        <taxon>Gunneridae</taxon>
        <taxon>Pentapetalae</taxon>
        <taxon>asterids</taxon>
        <taxon>campanulids</taxon>
        <taxon>Asterales</taxon>
        <taxon>Asteraceae</taxon>
        <taxon>Asteroideae</taxon>
        <taxon>Heliantheae alliance</taxon>
        <taxon>Millerieae</taxon>
        <taxon>Smallanthus</taxon>
    </lineage>
</organism>
<keyword evidence="2" id="KW-1185">Reference proteome</keyword>
<proteinExistence type="predicted"/>
<accession>A0ACB9G006</accession>
<comment type="caution">
    <text evidence="1">The sequence shown here is derived from an EMBL/GenBank/DDBJ whole genome shotgun (WGS) entry which is preliminary data.</text>
</comment>